<dbReference type="SUPFAM" id="SSF48403">
    <property type="entry name" value="Ankyrin repeat"/>
    <property type="match status" value="2"/>
</dbReference>
<dbReference type="Pfam" id="PF12796">
    <property type="entry name" value="Ank_2"/>
    <property type="match status" value="1"/>
</dbReference>
<dbReference type="InterPro" id="IPR002110">
    <property type="entry name" value="Ankyrin_rpt"/>
</dbReference>
<protein>
    <recommendedName>
        <fullName evidence="4">Ankyrin repeat protein</fullName>
    </recommendedName>
</protein>
<evidence type="ECO:0008006" key="4">
    <source>
        <dbReference type="Google" id="ProtNLM"/>
    </source>
</evidence>
<dbReference type="Gene3D" id="1.25.40.20">
    <property type="entry name" value="Ankyrin repeat-containing domain"/>
    <property type="match status" value="1"/>
</dbReference>
<keyword evidence="1" id="KW-0677">Repeat</keyword>
<dbReference type="InterPro" id="IPR036770">
    <property type="entry name" value="Ankyrin_rpt-contain_sf"/>
</dbReference>
<name>H2ECZ8_9VIRU</name>
<organism evidence="3">
    <name type="scientific">Moumouvirus sp. 'Monve'</name>
    <dbReference type="NCBI Taxonomy" id="1128131"/>
    <lineage>
        <taxon>Viruses</taxon>
        <taxon>Varidnaviria</taxon>
        <taxon>Bamfordvirae</taxon>
        <taxon>Nucleocytoviricota</taxon>
        <taxon>Megaviricetes</taxon>
        <taxon>Imitervirales</taxon>
        <taxon>Mimiviridae</taxon>
        <taxon>Megamimivirinae</taxon>
        <taxon>Moumouvirus</taxon>
    </lineage>
</organism>
<keyword evidence="2" id="KW-0040">ANK repeat</keyword>
<dbReference type="SMART" id="SM00248">
    <property type="entry name" value="ANK"/>
    <property type="match status" value="5"/>
</dbReference>
<dbReference type="EMBL" id="JN885995">
    <property type="protein sequence ID" value="AEX62271.1"/>
    <property type="molecule type" value="Genomic_DNA"/>
</dbReference>
<evidence type="ECO:0000256" key="2">
    <source>
        <dbReference type="ARBA" id="ARBA00023043"/>
    </source>
</evidence>
<dbReference type="PANTHER" id="PTHR24188">
    <property type="entry name" value="ANKYRIN REPEAT PROTEIN"/>
    <property type="match status" value="1"/>
</dbReference>
<evidence type="ECO:0000313" key="3">
    <source>
        <dbReference type="EMBL" id="AEX62271.1"/>
    </source>
</evidence>
<evidence type="ECO:0000256" key="1">
    <source>
        <dbReference type="ARBA" id="ARBA00022737"/>
    </source>
</evidence>
<sequence>MVKIIDSLKFDQKIDQDVIHKNIPSTINYDQLIYKLFKNVGPNKKVFLYGCKNNKIEIVKSSFYFNFNKKICEEAFKILCSGGNLKIIKYLFSKGVKIEINNEIFKFVYYSGNIKIVKFFESKNICMNIDFLNANDFEFILKNKHYEMAKYLLFKGFKYYFDKGHIINILNNLNTNSIENYFEIFYQNLKFLIENKINLLKYANKLLYLAIYNDDLDMIKYLQQQNNINIIENEYILFICHYGKINILKYCVSLGAFIDNDCIIKSFIGGHLNIIKYLKKQNYLLDNDLFLISAAQNRKLKIIKYLIKKITYDKMVIDNALYYACKYKNLDMFSCLVEYKINKLHDNELNVKNLINTSVEIFEYLTLVYGFEKIKKYLPNNILERAIYEGKYEYVHFLIKQGYVLDNMNELIKFVKNDKKMMDLLKSFVPASYKICYS</sequence>
<gene>
    <name evidence="3" type="ORF">mv_L66</name>
</gene>
<dbReference type="PANTHER" id="PTHR24188:SF29">
    <property type="entry name" value="GH09064P"/>
    <property type="match status" value="1"/>
</dbReference>
<reference evidence="3" key="1">
    <citation type="submission" date="2011-10" db="EMBL/GenBank/DDBJ databases">
        <title>Provirophages and transpovirons: unique mobilome of giant viruses.</title>
        <authorList>
            <person name="Desnues C."/>
            <person name="LaScola B."/>
            <person name="Yutin N."/>
            <person name="Fournous G."/>
            <person name="Koonin E."/>
            <person name="Raoult D."/>
        </authorList>
    </citation>
    <scope>NUCLEOTIDE SEQUENCE</scope>
    <source>
        <strain evidence="3">Mv13-mv</strain>
    </source>
</reference>
<accession>H2ECZ8</accession>
<proteinExistence type="predicted"/>